<keyword evidence="4 5" id="KW-0472">Membrane</keyword>
<evidence type="ECO:0000313" key="7">
    <source>
        <dbReference type="EMBL" id="RDY57829.1"/>
    </source>
</evidence>
<dbReference type="UniPathway" id="UPA00895"/>
<sequence>MNRSFIFTQKYLKFVSFLYIILFVYTATSKLIHIEQFHVRVAKMPFISEYSSLIAWSVPAIEILIAGLFLFPKYILSALYSSFSLMSIFTVYIIIVLRYSDSIPCSCGGVISTMSWKEHISFNCGFIALSLIGILLIEKNKKYVTN</sequence>
<dbReference type="EMBL" id="QTJX01000006">
    <property type="protein sequence ID" value="RDY57829.1"/>
    <property type="molecule type" value="Genomic_DNA"/>
</dbReference>
<feature type="transmembrane region" description="Helical" evidence="5">
    <location>
        <begin position="78"/>
        <end position="100"/>
    </location>
</feature>
<feature type="domain" description="Methylamine utilisation protein MauE" evidence="6">
    <location>
        <begin position="11"/>
        <end position="135"/>
    </location>
</feature>
<keyword evidence="2 5" id="KW-0812">Transmembrane</keyword>
<evidence type="ECO:0000259" key="6">
    <source>
        <dbReference type="Pfam" id="PF07291"/>
    </source>
</evidence>
<dbReference type="AlphaFoldDB" id="A0A371JLE3"/>
<gene>
    <name evidence="7" type="ORF">DX873_16880</name>
</gene>
<organism evidence="7 8">
    <name type="scientific">Flagellimonas nanhaiensis</name>
    <dbReference type="NCBI Taxonomy" id="2292706"/>
    <lineage>
        <taxon>Bacteria</taxon>
        <taxon>Pseudomonadati</taxon>
        <taxon>Bacteroidota</taxon>
        <taxon>Flavobacteriia</taxon>
        <taxon>Flavobacteriales</taxon>
        <taxon>Flavobacteriaceae</taxon>
        <taxon>Flagellimonas</taxon>
    </lineage>
</organism>
<comment type="subcellular location">
    <subcellularLocation>
        <location evidence="1">Membrane</location>
        <topology evidence="1">Multi-pass membrane protein</topology>
    </subcellularLocation>
</comment>
<dbReference type="Proteomes" id="UP000261828">
    <property type="component" value="Unassembled WGS sequence"/>
</dbReference>
<proteinExistence type="predicted"/>
<feature type="transmembrane region" description="Helical" evidence="5">
    <location>
        <begin position="12"/>
        <end position="33"/>
    </location>
</feature>
<dbReference type="InterPro" id="IPR009908">
    <property type="entry name" value="Methylamine_util_MauE"/>
</dbReference>
<comment type="caution">
    <text evidence="7">The sequence shown here is derived from an EMBL/GenBank/DDBJ whole genome shotgun (WGS) entry which is preliminary data.</text>
</comment>
<dbReference type="RefSeq" id="WP_116185673.1">
    <property type="nucleotide sequence ID" value="NZ_QTJX01000006.1"/>
</dbReference>
<accession>A0A371JLE3</accession>
<feature type="transmembrane region" description="Helical" evidence="5">
    <location>
        <begin position="120"/>
        <end position="137"/>
    </location>
</feature>
<dbReference type="OrthoDB" id="673785at2"/>
<evidence type="ECO:0000256" key="2">
    <source>
        <dbReference type="ARBA" id="ARBA00022692"/>
    </source>
</evidence>
<protein>
    <recommendedName>
        <fullName evidence="6">Methylamine utilisation protein MauE domain-containing protein</fullName>
    </recommendedName>
</protein>
<evidence type="ECO:0000256" key="3">
    <source>
        <dbReference type="ARBA" id="ARBA00022989"/>
    </source>
</evidence>
<evidence type="ECO:0000256" key="5">
    <source>
        <dbReference type="SAM" id="Phobius"/>
    </source>
</evidence>
<dbReference type="Pfam" id="PF07291">
    <property type="entry name" value="MauE"/>
    <property type="match status" value="1"/>
</dbReference>
<keyword evidence="3 5" id="KW-1133">Transmembrane helix</keyword>
<evidence type="ECO:0000256" key="4">
    <source>
        <dbReference type="ARBA" id="ARBA00023136"/>
    </source>
</evidence>
<keyword evidence="8" id="KW-1185">Reference proteome</keyword>
<dbReference type="GO" id="GO:0016020">
    <property type="term" value="C:membrane"/>
    <property type="evidence" value="ECO:0007669"/>
    <property type="project" value="UniProtKB-SubCell"/>
</dbReference>
<evidence type="ECO:0000256" key="1">
    <source>
        <dbReference type="ARBA" id="ARBA00004141"/>
    </source>
</evidence>
<name>A0A371JLE3_9FLAO</name>
<evidence type="ECO:0000313" key="8">
    <source>
        <dbReference type="Proteomes" id="UP000261828"/>
    </source>
</evidence>
<reference evidence="7 8" key="1">
    <citation type="submission" date="2018-08" db="EMBL/GenBank/DDBJ databases">
        <title>Muricauda nanhaiensis sp. nov., isolated from seawater of the South China Sea.</title>
        <authorList>
            <person name="Dang Y."/>
        </authorList>
    </citation>
    <scope>NUCLEOTIDE SEQUENCE [LARGE SCALE GENOMIC DNA]</scope>
    <source>
        <strain evidence="7 8">SM1704</strain>
    </source>
</reference>
<dbReference type="GO" id="GO:0030416">
    <property type="term" value="P:methylamine metabolic process"/>
    <property type="evidence" value="ECO:0007669"/>
    <property type="project" value="InterPro"/>
</dbReference>
<feature type="transmembrane region" description="Helical" evidence="5">
    <location>
        <begin position="53"/>
        <end position="71"/>
    </location>
</feature>